<evidence type="ECO:0000256" key="1">
    <source>
        <dbReference type="SAM" id="Coils"/>
    </source>
</evidence>
<organism evidence="3 4">
    <name type="scientific">Hyalella azteca</name>
    <name type="common">Amphipod</name>
    <dbReference type="NCBI Taxonomy" id="294128"/>
    <lineage>
        <taxon>Eukaryota</taxon>
        <taxon>Metazoa</taxon>
        <taxon>Ecdysozoa</taxon>
        <taxon>Arthropoda</taxon>
        <taxon>Crustacea</taxon>
        <taxon>Multicrustacea</taxon>
        <taxon>Malacostraca</taxon>
        <taxon>Eumalacostraca</taxon>
        <taxon>Peracarida</taxon>
        <taxon>Amphipoda</taxon>
        <taxon>Senticaudata</taxon>
        <taxon>Talitrida</taxon>
        <taxon>Talitroidea</taxon>
        <taxon>Hyalellidae</taxon>
        <taxon>Hyalella</taxon>
    </lineage>
</organism>
<dbReference type="Proteomes" id="UP000694843">
    <property type="component" value="Unplaced"/>
</dbReference>
<dbReference type="AlphaFoldDB" id="A0A8B7NI72"/>
<feature type="compositionally biased region" description="Acidic residues" evidence="2">
    <location>
        <begin position="110"/>
        <end position="162"/>
    </location>
</feature>
<dbReference type="GeneID" id="108670382"/>
<reference evidence="4" key="1">
    <citation type="submission" date="2025-08" db="UniProtKB">
        <authorList>
            <consortium name="RefSeq"/>
        </authorList>
    </citation>
    <scope>IDENTIFICATION</scope>
    <source>
        <tissue evidence="4">Whole organism</tissue>
    </source>
</reference>
<feature type="region of interest" description="Disordered" evidence="2">
    <location>
        <begin position="1"/>
        <end position="162"/>
    </location>
</feature>
<feature type="region of interest" description="Disordered" evidence="2">
    <location>
        <begin position="546"/>
        <end position="610"/>
    </location>
</feature>
<sequence length="774" mass="86819">MQTPGGSSRPARRCGRPKRFDDSDSDDAASQSASKRVAASKRRIMMQDSDDETPAKRQRILTSKVLSFRPSFQPSTRDKINWAAARKRRPAPKSSSGKWPQRNAKNADGSTDDDEEGDEDDEEGNLEDDERENNEGEENMEDNGQEDEEEEDTNDEGEMNAEEELESMLSEYREMFGKAVTVDMSKENAIANGNVEQAKEELKENQKAKHECENCVAQKEEIEHLEEMIKLKDVEMQQILATVNSAKSMGQKFPTSLSENIKKRISYHKLYLEAEKKMHSSLIDSKKWEAKHIAAAKRVKELEQKCEALELKLKSEMKKQAHKTPGFVEVPAAKMKEFIEIKNFHYKNCNKMHNKLEHLSKENATVVQTLQRSEQEFKNKFLRMKKHYNMLLEYYLQKDARLSKRKDFLDKKMAVYKDVGSRHQILRDAAKYLNENQLVFLSGQLSTEKNLTGKGNCLPSNYRELLLSIFQRSSTAYKVLKSFGFNFPPVLSIQQLAQSEAVRPSEGSYAMLGMKSRPVPAHKRTLRALCSDEEDEEIADLLDASTAQHNQSIVTDEEAEDGVDGDYGDVQPEEINEEEEEEGGADYLSDDEPKFPSKLKEAQTAAAGGDELQQEYQTDIQEQLDNQLSSELTAEPQFETVEADGVMSDHSLAEQVDVMEQVVRRVTDVVQLESLDPIQTDQIQEQIEIDDSLAGPDEAATVVDGTAVVVTTTDSVTVPAVGANDVVVSDIQLPSAAAEPDVAVATNVDAPVTSPEVPENIEIAAETQDDESAL</sequence>
<evidence type="ECO:0000313" key="4">
    <source>
        <dbReference type="RefSeq" id="XP_018013339.1"/>
    </source>
</evidence>
<feature type="coiled-coil region" evidence="1">
    <location>
        <begin position="285"/>
        <end position="319"/>
    </location>
</feature>
<dbReference type="RefSeq" id="XP_018013339.1">
    <property type="nucleotide sequence ID" value="XM_018157850.2"/>
</dbReference>
<keyword evidence="3" id="KW-1185">Reference proteome</keyword>
<dbReference type="KEGG" id="hazt:108670382"/>
<protein>
    <submittedName>
        <fullName evidence="4">Nucleolin</fullName>
    </submittedName>
</protein>
<dbReference type="OrthoDB" id="10475486at2759"/>
<feature type="compositionally biased region" description="Basic and acidic residues" evidence="2">
    <location>
        <begin position="591"/>
        <end position="601"/>
    </location>
</feature>
<proteinExistence type="predicted"/>
<keyword evidence="1" id="KW-0175">Coiled coil</keyword>
<feature type="compositionally biased region" description="Polar residues" evidence="2">
    <location>
        <begin position="60"/>
        <end position="75"/>
    </location>
</feature>
<name>A0A8B7NI72_HYAAZ</name>
<feature type="compositionally biased region" description="Acidic residues" evidence="2">
    <location>
        <begin position="555"/>
        <end position="590"/>
    </location>
</feature>
<evidence type="ECO:0000256" key="2">
    <source>
        <dbReference type="SAM" id="MobiDB-lite"/>
    </source>
</evidence>
<feature type="region of interest" description="Disordered" evidence="2">
    <location>
        <begin position="749"/>
        <end position="774"/>
    </location>
</feature>
<gene>
    <name evidence="4" type="primary">LOC108670382</name>
</gene>
<evidence type="ECO:0000313" key="3">
    <source>
        <dbReference type="Proteomes" id="UP000694843"/>
    </source>
</evidence>
<accession>A0A8B7NI72</accession>
<feature type="coiled-coil region" evidence="1">
    <location>
        <begin position="188"/>
        <end position="225"/>
    </location>
</feature>